<evidence type="ECO:0000256" key="3">
    <source>
        <dbReference type="ARBA" id="ARBA00022692"/>
    </source>
</evidence>
<feature type="binding site" evidence="8">
    <location>
        <position position="98"/>
    </location>
    <ligand>
        <name>Zn(2+)</name>
        <dbReference type="ChEBI" id="CHEBI:29105"/>
        <note>catalytic</note>
    </ligand>
</feature>
<feature type="binding site" evidence="7">
    <location>
        <position position="39"/>
    </location>
    <ligand>
        <name>Ca(2+)</name>
        <dbReference type="ChEBI" id="CHEBI:29108"/>
    </ligand>
</feature>
<comment type="cofactor">
    <cofactor evidence="8">
        <name>Zn(2+)</name>
        <dbReference type="ChEBI" id="CHEBI:29105"/>
    </cofactor>
</comment>
<keyword evidence="7" id="KW-0479">Metal-binding</keyword>
<evidence type="ECO:0008006" key="12">
    <source>
        <dbReference type="Google" id="ProtNLM"/>
    </source>
</evidence>
<organism evidence="10 11">
    <name type="scientific">[Candida] arabinofermentans NRRL YB-2248</name>
    <dbReference type="NCBI Taxonomy" id="983967"/>
    <lineage>
        <taxon>Eukaryota</taxon>
        <taxon>Fungi</taxon>
        <taxon>Dikarya</taxon>
        <taxon>Ascomycota</taxon>
        <taxon>Saccharomycotina</taxon>
        <taxon>Pichiomycetes</taxon>
        <taxon>Pichiales</taxon>
        <taxon>Pichiaceae</taxon>
        <taxon>Ogataea</taxon>
        <taxon>Ogataea/Candida clade</taxon>
    </lineage>
</organism>
<dbReference type="GO" id="GO:0046872">
    <property type="term" value="F:metal ion binding"/>
    <property type="evidence" value="ECO:0007669"/>
    <property type="project" value="UniProtKB-KW"/>
</dbReference>
<evidence type="ECO:0000256" key="4">
    <source>
        <dbReference type="ARBA" id="ARBA00022801"/>
    </source>
</evidence>
<dbReference type="GO" id="GO:0016811">
    <property type="term" value="F:hydrolase activity, acting on carbon-nitrogen (but not peptide) bonds, in linear amides"/>
    <property type="evidence" value="ECO:0007669"/>
    <property type="project" value="InterPro"/>
</dbReference>
<keyword evidence="5 9" id="KW-1133">Transmembrane helix</keyword>
<evidence type="ECO:0000256" key="8">
    <source>
        <dbReference type="PIRSR" id="PIRSR608901-2"/>
    </source>
</evidence>
<feature type="binding site" evidence="8">
    <location>
        <position position="245"/>
    </location>
    <ligand>
        <name>Zn(2+)</name>
        <dbReference type="ChEBI" id="CHEBI:29105"/>
        <note>catalytic</note>
    </ligand>
</feature>
<evidence type="ECO:0000256" key="6">
    <source>
        <dbReference type="ARBA" id="ARBA00023136"/>
    </source>
</evidence>
<comment type="subcellular location">
    <subcellularLocation>
        <location evidence="1">Membrane</location>
        <topology evidence="1">Multi-pass membrane protein</topology>
    </subcellularLocation>
</comment>
<dbReference type="Pfam" id="PF05875">
    <property type="entry name" value="Ceramidase"/>
    <property type="match status" value="1"/>
</dbReference>
<dbReference type="OrthoDB" id="187171at2759"/>
<name>A0A1E4T708_9ASCO</name>
<keyword evidence="6 9" id="KW-0472">Membrane</keyword>
<reference evidence="11" key="1">
    <citation type="submission" date="2016-04" db="EMBL/GenBank/DDBJ databases">
        <title>Comparative genomics of biotechnologically important yeasts.</title>
        <authorList>
            <consortium name="DOE Joint Genome Institute"/>
            <person name="Riley R."/>
            <person name="Haridas S."/>
            <person name="Wolfe K.H."/>
            <person name="Lopes M.R."/>
            <person name="Hittinger C.T."/>
            <person name="Goker M."/>
            <person name="Salamov A."/>
            <person name="Wisecaver J."/>
            <person name="Long T.M."/>
            <person name="Aerts A.L."/>
            <person name="Barry K."/>
            <person name="Choi C."/>
            <person name="Clum A."/>
            <person name="Coughlan A.Y."/>
            <person name="Deshpande S."/>
            <person name="Douglass A.P."/>
            <person name="Hanson S.J."/>
            <person name="Klenk H.-P."/>
            <person name="Labutti K."/>
            <person name="Lapidus A."/>
            <person name="Lindquist E."/>
            <person name="Lipzen A."/>
            <person name="Meier-Kolthoff J.P."/>
            <person name="Ohm R.A."/>
            <person name="Otillar R.P."/>
            <person name="Pangilinan J."/>
            <person name="Peng Y."/>
            <person name="Rokas A."/>
            <person name="Rosa C.A."/>
            <person name="Scheuner C."/>
            <person name="Sibirny A.A."/>
            <person name="Slot J.C."/>
            <person name="Stielow J.B."/>
            <person name="Sun H."/>
            <person name="Kurtzman C.P."/>
            <person name="Blackwell M."/>
            <person name="Grigoriev I.V."/>
            <person name="Jeffries T.W."/>
        </authorList>
    </citation>
    <scope>NUCLEOTIDE SEQUENCE [LARGE SCALE GENOMIC DNA]</scope>
    <source>
        <strain evidence="11">NRRL YB-2248</strain>
    </source>
</reference>
<feature type="binding site" evidence="8">
    <location>
        <position position="241"/>
    </location>
    <ligand>
        <name>Zn(2+)</name>
        <dbReference type="ChEBI" id="CHEBI:29105"/>
        <note>catalytic</note>
    </ligand>
</feature>
<feature type="binding site" evidence="7">
    <location>
        <position position="50"/>
    </location>
    <ligand>
        <name>Ca(2+)</name>
        <dbReference type="ChEBI" id="CHEBI:29108"/>
    </ligand>
</feature>
<dbReference type="STRING" id="983967.A0A1E4T708"/>
<evidence type="ECO:0000313" key="10">
    <source>
        <dbReference type="EMBL" id="ODV87549.1"/>
    </source>
</evidence>
<dbReference type="PANTHER" id="PTHR46187:SF3">
    <property type="entry name" value="ALKALINE CERAMIDASE 3"/>
    <property type="match status" value="1"/>
</dbReference>
<evidence type="ECO:0000313" key="11">
    <source>
        <dbReference type="Proteomes" id="UP000094801"/>
    </source>
</evidence>
<feature type="transmembrane region" description="Helical" evidence="9">
    <location>
        <begin position="164"/>
        <end position="182"/>
    </location>
</feature>
<accession>A0A1E4T708</accession>
<sequence length="293" mass="34781">MNTLINTLKTILSPFQYGEPKLNDDGYWGPVTSTIDWCEENYVISKYFAEIINSTTNLLFFKLSFDLLKSSIINKHGIIFIFCSIGMFTVGVGSFLFHMTLRYEFQLMDELSMIYVTALPFAYIYSIELKSTLYKTLIYLITSIVIIILTLIYCSIYKNPALHQISYGILNFLIIFKSLNLIKNYIKLKKDKIFMYKLISFAIFEFLFGFLIWNLDTFYCFSLIRFRRFIDLPFGILIEFHGWWHILTGLGIFHFIIYNQLLNIYFKGLENKYELIWKYGIPYEVRLIKDKEE</sequence>
<dbReference type="EMBL" id="KV453848">
    <property type="protein sequence ID" value="ODV87549.1"/>
    <property type="molecule type" value="Genomic_DNA"/>
</dbReference>
<feature type="transmembrane region" description="Helical" evidence="9">
    <location>
        <begin position="242"/>
        <end position="262"/>
    </location>
</feature>
<dbReference type="PANTHER" id="PTHR46187">
    <property type="entry name" value="ALKALINE CERAMIDASE 3"/>
    <property type="match status" value="1"/>
</dbReference>
<dbReference type="GO" id="GO:0005789">
    <property type="term" value="C:endoplasmic reticulum membrane"/>
    <property type="evidence" value="ECO:0007669"/>
    <property type="project" value="TreeGrafter"/>
</dbReference>
<keyword evidence="3 9" id="KW-0812">Transmembrane</keyword>
<evidence type="ECO:0000256" key="2">
    <source>
        <dbReference type="ARBA" id="ARBA00009780"/>
    </source>
</evidence>
<evidence type="ECO:0000256" key="9">
    <source>
        <dbReference type="SAM" id="Phobius"/>
    </source>
</evidence>
<keyword evidence="11" id="KW-1185">Reference proteome</keyword>
<feature type="transmembrane region" description="Helical" evidence="9">
    <location>
        <begin position="105"/>
        <end position="125"/>
    </location>
</feature>
<evidence type="ECO:0000256" key="5">
    <source>
        <dbReference type="ARBA" id="ARBA00022989"/>
    </source>
</evidence>
<keyword evidence="7" id="KW-0106">Calcium</keyword>
<dbReference type="InterPro" id="IPR008901">
    <property type="entry name" value="ACER"/>
</dbReference>
<feature type="transmembrane region" description="Helical" evidence="9">
    <location>
        <begin position="137"/>
        <end position="158"/>
    </location>
</feature>
<feature type="transmembrane region" description="Helical" evidence="9">
    <location>
        <begin position="78"/>
        <end position="99"/>
    </location>
</feature>
<evidence type="ECO:0000256" key="1">
    <source>
        <dbReference type="ARBA" id="ARBA00004141"/>
    </source>
</evidence>
<feature type="transmembrane region" description="Helical" evidence="9">
    <location>
        <begin position="194"/>
        <end position="213"/>
    </location>
</feature>
<keyword evidence="4" id="KW-0378">Hydrolase</keyword>
<dbReference type="Proteomes" id="UP000094801">
    <property type="component" value="Unassembled WGS sequence"/>
</dbReference>
<feature type="binding site" evidence="7">
    <location>
        <position position="37"/>
    </location>
    <ligand>
        <name>Ca(2+)</name>
        <dbReference type="ChEBI" id="CHEBI:29108"/>
    </ligand>
</feature>
<dbReference type="GO" id="GO:0046513">
    <property type="term" value="P:ceramide biosynthetic process"/>
    <property type="evidence" value="ECO:0007669"/>
    <property type="project" value="TreeGrafter"/>
</dbReference>
<dbReference type="GO" id="GO:0046514">
    <property type="term" value="P:ceramide catabolic process"/>
    <property type="evidence" value="ECO:0007669"/>
    <property type="project" value="TreeGrafter"/>
</dbReference>
<keyword evidence="8" id="KW-0862">Zinc</keyword>
<proteinExistence type="inferred from homology"/>
<dbReference type="AlphaFoldDB" id="A0A1E4T708"/>
<evidence type="ECO:0000256" key="7">
    <source>
        <dbReference type="PIRSR" id="PIRSR608901-1"/>
    </source>
</evidence>
<gene>
    <name evidence="10" type="ORF">CANARDRAFT_174583</name>
</gene>
<feature type="binding site" evidence="7">
    <location>
        <position position="36"/>
    </location>
    <ligand>
        <name>Ca(2+)</name>
        <dbReference type="ChEBI" id="CHEBI:29108"/>
    </ligand>
</feature>
<feature type="binding site" evidence="7">
    <location>
        <position position="41"/>
    </location>
    <ligand>
        <name>Ca(2+)</name>
        <dbReference type="ChEBI" id="CHEBI:29108"/>
    </ligand>
</feature>
<comment type="similarity">
    <text evidence="2">Belongs to the alkaline ceramidase family.</text>
</comment>
<protein>
    <recommendedName>
        <fullName evidence="12">Alkaline ceramidase</fullName>
    </recommendedName>
</protein>